<feature type="compositionally biased region" description="Low complexity" evidence="1">
    <location>
        <begin position="619"/>
        <end position="629"/>
    </location>
</feature>
<dbReference type="Pfam" id="PF01612">
    <property type="entry name" value="DNA_pol_A_exo1"/>
    <property type="match status" value="1"/>
</dbReference>
<evidence type="ECO:0000313" key="3">
    <source>
        <dbReference type="EMBL" id="TDL30226.1"/>
    </source>
</evidence>
<accession>A0A4R5XIA7</accession>
<dbReference type="GO" id="GO:0008408">
    <property type="term" value="F:3'-5' exonuclease activity"/>
    <property type="evidence" value="ECO:0007669"/>
    <property type="project" value="InterPro"/>
</dbReference>
<evidence type="ECO:0000313" key="4">
    <source>
        <dbReference type="Proteomes" id="UP000294933"/>
    </source>
</evidence>
<feature type="compositionally biased region" description="Polar residues" evidence="1">
    <location>
        <begin position="578"/>
        <end position="592"/>
    </location>
</feature>
<feature type="compositionally biased region" description="Basic and acidic residues" evidence="1">
    <location>
        <begin position="137"/>
        <end position="150"/>
    </location>
</feature>
<organism evidence="3 4">
    <name type="scientific">Rickenella mellea</name>
    <dbReference type="NCBI Taxonomy" id="50990"/>
    <lineage>
        <taxon>Eukaryota</taxon>
        <taxon>Fungi</taxon>
        <taxon>Dikarya</taxon>
        <taxon>Basidiomycota</taxon>
        <taxon>Agaricomycotina</taxon>
        <taxon>Agaricomycetes</taxon>
        <taxon>Hymenochaetales</taxon>
        <taxon>Rickenellaceae</taxon>
        <taxon>Rickenella</taxon>
    </lineage>
</organism>
<dbReference type="VEuPathDB" id="FungiDB:BD410DRAFT_824085"/>
<feature type="region of interest" description="Disordered" evidence="1">
    <location>
        <begin position="126"/>
        <end position="163"/>
    </location>
</feature>
<feature type="compositionally biased region" description="Acidic residues" evidence="1">
    <location>
        <begin position="593"/>
        <end position="618"/>
    </location>
</feature>
<dbReference type="OrthoDB" id="3052821at2759"/>
<feature type="domain" description="3'-5' exonuclease" evidence="2">
    <location>
        <begin position="398"/>
        <end position="449"/>
    </location>
</feature>
<dbReference type="InterPro" id="IPR036397">
    <property type="entry name" value="RNaseH_sf"/>
</dbReference>
<dbReference type="AlphaFoldDB" id="A0A4R5XIA7"/>
<feature type="compositionally biased region" description="Polar residues" evidence="1">
    <location>
        <begin position="126"/>
        <end position="136"/>
    </location>
</feature>
<gene>
    <name evidence="3" type="ORF">BD410DRAFT_824085</name>
</gene>
<reference evidence="3 4" key="1">
    <citation type="submission" date="2018-06" db="EMBL/GenBank/DDBJ databases">
        <title>A transcriptomic atlas of mushroom development highlights an independent origin of complex multicellularity.</title>
        <authorList>
            <consortium name="DOE Joint Genome Institute"/>
            <person name="Krizsan K."/>
            <person name="Almasi E."/>
            <person name="Merenyi Z."/>
            <person name="Sahu N."/>
            <person name="Viragh M."/>
            <person name="Koszo T."/>
            <person name="Mondo S."/>
            <person name="Kiss B."/>
            <person name="Balint B."/>
            <person name="Kues U."/>
            <person name="Barry K."/>
            <person name="Hegedus J.C."/>
            <person name="Henrissat B."/>
            <person name="Johnson J."/>
            <person name="Lipzen A."/>
            <person name="Ohm R."/>
            <person name="Nagy I."/>
            <person name="Pangilinan J."/>
            <person name="Yan J."/>
            <person name="Xiong Y."/>
            <person name="Grigoriev I.V."/>
            <person name="Hibbett D.S."/>
            <person name="Nagy L.G."/>
        </authorList>
    </citation>
    <scope>NUCLEOTIDE SEQUENCE [LARGE SCALE GENOMIC DNA]</scope>
    <source>
        <strain evidence="3 4">SZMC22713</strain>
    </source>
</reference>
<protein>
    <recommendedName>
        <fullName evidence="2">3'-5' exonuclease domain-containing protein</fullName>
    </recommendedName>
</protein>
<keyword evidence="4" id="KW-1185">Reference proteome</keyword>
<evidence type="ECO:0000259" key="2">
    <source>
        <dbReference type="Pfam" id="PF01612"/>
    </source>
</evidence>
<dbReference type="InterPro" id="IPR002562">
    <property type="entry name" value="3'-5'_exonuclease_dom"/>
</dbReference>
<dbReference type="Gene3D" id="3.30.420.10">
    <property type="entry name" value="Ribonuclease H-like superfamily/Ribonuclease H"/>
    <property type="match status" value="1"/>
</dbReference>
<dbReference type="GO" id="GO:0003676">
    <property type="term" value="F:nucleic acid binding"/>
    <property type="evidence" value="ECO:0007669"/>
    <property type="project" value="InterPro"/>
</dbReference>
<dbReference type="InterPro" id="IPR012337">
    <property type="entry name" value="RNaseH-like_sf"/>
</dbReference>
<feature type="region of interest" description="Disordered" evidence="1">
    <location>
        <begin position="571"/>
        <end position="629"/>
    </location>
</feature>
<sequence length="629" mass="69077">MSFTSQGAQSKRGRPVGSQNRPGHSAGGARAGAGRRKITLESGAVEISKESAVIDEDEMEVEEENTVLLLGDKSGQPMRLLIAGSGPRDKLAGIFMQPESKKSSAALPHANIPDNLLSLNSANAPEISKSTTLTPDQQERSDRNRKDAQIKRQASLAHSELSKNSSSIFESDDVVQNFFNSDENIEDFENSFAGLFQGPNQDADIDEETLPIEVNELEQIRYQAFVPTKSLQHVRAAFEGIAESLKKHGHPETYLGFTDNVPTDAPFVTKIMPSLARNVVPVLSTEFSDLPAASLLEHIDVLVLDTFEAIESACLFLLDNVKAEDKKIFVGFDTEWNFIPDSQFGRNVGLDLSRLASDWNFKLPDINPKRSDRFKNPRHTYELGAFARIKGVVKNGPASLATIAAATLHVCLSKIERASDWQAPELSDSQKHYAALDSWISLEIYKTLNTRPSVGISLSHVSVFPPTGYKVSIMNKKKEVAQGTLGNHAQHFDYIDKNGEKKQLNVTKTCAIVQIESISAPGWILPFHGNISLGSIETLPFLTVLNKTTLFSQLNNNTYDQDFDLSSTGIPDIPSTVRKPSSNDTHSSIPDQSSDDVLDNEEEFSDADDNFPDLESDDNNVNFNNGNGN</sequence>
<evidence type="ECO:0000256" key="1">
    <source>
        <dbReference type="SAM" id="MobiDB-lite"/>
    </source>
</evidence>
<dbReference type="SUPFAM" id="SSF53098">
    <property type="entry name" value="Ribonuclease H-like"/>
    <property type="match status" value="1"/>
</dbReference>
<name>A0A4R5XIA7_9AGAM</name>
<dbReference type="Proteomes" id="UP000294933">
    <property type="component" value="Unassembled WGS sequence"/>
</dbReference>
<dbReference type="EMBL" id="ML170156">
    <property type="protein sequence ID" value="TDL30226.1"/>
    <property type="molecule type" value="Genomic_DNA"/>
</dbReference>
<dbReference type="GO" id="GO:0006139">
    <property type="term" value="P:nucleobase-containing compound metabolic process"/>
    <property type="evidence" value="ECO:0007669"/>
    <property type="project" value="InterPro"/>
</dbReference>
<proteinExistence type="predicted"/>
<feature type="region of interest" description="Disordered" evidence="1">
    <location>
        <begin position="1"/>
        <end position="37"/>
    </location>
</feature>